<dbReference type="EMBL" id="JAPEIS010000013">
    <property type="protein sequence ID" value="KAJ8060705.1"/>
    <property type="molecule type" value="Genomic_DNA"/>
</dbReference>
<reference evidence="1" key="1">
    <citation type="submission" date="2022-11" db="EMBL/GenBank/DDBJ databases">
        <title>Genome Resource of Sclerotinia nivalis Strain SnTB1, a Plant Pathogen Isolated from American Ginseng.</title>
        <authorList>
            <person name="Fan S."/>
        </authorList>
    </citation>
    <scope>NUCLEOTIDE SEQUENCE</scope>
    <source>
        <strain evidence="1">SnTB1</strain>
    </source>
</reference>
<dbReference type="AlphaFoldDB" id="A0A9X0DFM1"/>
<comment type="caution">
    <text evidence="1">The sequence shown here is derived from an EMBL/GenBank/DDBJ whole genome shotgun (WGS) entry which is preliminary data.</text>
</comment>
<organism evidence="1 2">
    <name type="scientific">Sclerotinia nivalis</name>
    <dbReference type="NCBI Taxonomy" id="352851"/>
    <lineage>
        <taxon>Eukaryota</taxon>
        <taxon>Fungi</taxon>
        <taxon>Dikarya</taxon>
        <taxon>Ascomycota</taxon>
        <taxon>Pezizomycotina</taxon>
        <taxon>Leotiomycetes</taxon>
        <taxon>Helotiales</taxon>
        <taxon>Sclerotiniaceae</taxon>
        <taxon>Sclerotinia</taxon>
    </lineage>
</organism>
<keyword evidence="2" id="KW-1185">Reference proteome</keyword>
<evidence type="ECO:0000313" key="2">
    <source>
        <dbReference type="Proteomes" id="UP001152300"/>
    </source>
</evidence>
<protein>
    <submittedName>
        <fullName evidence="1">Uncharacterized protein</fullName>
    </submittedName>
</protein>
<dbReference type="Proteomes" id="UP001152300">
    <property type="component" value="Unassembled WGS sequence"/>
</dbReference>
<gene>
    <name evidence="1" type="ORF">OCU04_011010</name>
</gene>
<proteinExistence type="predicted"/>
<sequence length="166" mass="19082">MSSKNLPWFDALLLGPRHPVIQDRYPPGTKIQKEFHTFHPREGPWTAEREREVAAERDRVFGGLMHEMDFMFSYFYSHHNARDNDPPNHDPNYPVKKWGDPLGVTTVNAWEMVVKKVPNAKVCGAQHHVRLFGSSSRASLWNELKLIIPVASSNVYQCGSFRTPLL</sequence>
<name>A0A9X0DFM1_9HELO</name>
<evidence type="ECO:0000313" key="1">
    <source>
        <dbReference type="EMBL" id="KAJ8060705.1"/>
    </source>
</evidence>
<accession>A0A9X0DFM1</accession>